<evidence type="ECO:0000256" key="2">
    <source>
        <dbReference type="ARBA" id="ARBA00022801"/>
    </source>
</evidence>
<keyword evidence="2" id="KW-0378">Hydrolase</keyword>
<dbReference type="InterPro" id="IPR050884">
    <property type="entry name" value="CNP_phosphodiesterase-III"/>
</dbReference>
<comment type="caution">
    <text evidence="6">The sequence shown here is derived from an EMBL/GenBank/DDBJ whole genome shotgun (WGS) entry which is preliminary data.</text>
</comment>
<evidence type="ECO:0000256" key="3">
    <source>
        <dbReference type="ARBA" id="ARBA00023004"/>
    </source>
</evidence>
<dbReference type="Pfam" id="PF00149">
    <property type="entry name" value="Metallophos"/>
    <property type="match status" value="1"/>
</dbReference>
<comment type="similarity">
    <text evidence="4">Belongs to the cyclic nucleotide phosphodiesterase class-III family.</text>
</comment>
<proteinExistence type="inferred from homology"/>
<reference evidence="6 7" key="1">
    <citation type="submission" date="2024-07" db="EMBL/GenBank/DDBJ databases">
        <title>Description of Labrys sedimenti sp. nov., isolated from a diclofenac-degrading enrichment culture.</title>
        <authorList>
            <person name="Tancsics A."/>
            <person name="Csepanyi A."/>
        </authorList>
    </citation>
    <scope>NUCLEOTIDE SEQUENCE [LARGE SCALE GENOMIC DNA]</scope>
    <source>
        <strain evidence="6 7">LMG 23578</strain>
    </source>
</reference>
<keyword evidence="1" id="KW-0479">Metal-binding</keyword>
<dbReference type="InterPro" id="IPR004843">
    <property type="entry name" value="Calcineurin-like_PHP"/>
</dbReference>
<dbReference type="PANTHER" id="PTHR42988">
    <property type="entry name" value="PHOSPHOHYDROLASE"/>
    <property type="match status" value="1"/>
</dbReference>
<keyword evidence="3" id="KW-0408">Iron</keyword>
<evidence type="ECO:0000259" key="5">
    <source>
        <dbReference type="Pfam" id="PF00149"/>
    </source>
</evidence>
<dbReference type="Gene3D" id="3.60.21.10">
    <property type="match status" value="1"/>
</dbReference>
<evidence type="ECO:0000256" key="4">
    <source>
        <dbReference type="ARBA" id="ARBA00025742"/>
    </source>
</evidence>
<evidence type="ECO:0000313" key="7">
    <source>
        <dbReference type="Proteomes" id="UP001555786"/>
    </source>
</evidence>
<dbReference type="SUPFAM" id="SSF56300">
    <property type="entry name" value="Metallo-dependent phosphatases"/>
    <property type="match status" value="1"/>
</dbReference>
<protein>
    <submittedName>
        <fullName evidence="6">Metallophosphoesterase</fullName>
    </submittedName>
</protein>
<name>A0ABV3PKW5_9HYPH</name>
<feature type="domain" description="Calcineurin-like phosphoesterase" evidence="5">
    <location>
        <begin position="6"/>
        <end position="196"/>
    </location>
</feature>
<dbReference type="RefSeq" id="WP_311933404.1">
    <property type="nucleotide sequence ID" value="NZ_JAVSCS010000004.1"/>
</dbReference>
<accession>A0ABV3PKW5</accession>
<dbReference type="Proteomes" id="UP001555786">
    <property type="component" value="Unassembled WGS sequence"/>
</dbReference>
<dbReference type="InterPro" id="IPR029052">
    <property type="entry name" value="Metallo-depent_PP-like"/>
</dbReference>
<evidence type="ECO:0000313" key="6">
    <source>
        <dbReference type="EMBL" id="MEW9306267.1"/>
    </source>
</evidence>
<dbReference type="PANTHER" id="PTHR42988:SF2">
    <property type="entry name" value="CYCLIC NUCLEOTIDE PHOSPHODIESTERASE CBUA0032-RELATED"/>
    <property type="match status" value="1"/>
</dbReference>
<organism evidence="6 7">
    <name type="scientific">Labrys neptuniae</name>
    <dbReference type="NCBI Taxonomy" id="376174"/>
    <lineage>
        <taxon>Bacteria</taxon>
        <taxon>Pseudomonadati</taxon>
        <taxon>Pseudomonadota</taxon>
        <taxon>Alphaproteobacteria</taxon>
        <taxon>Hyphomicrobiales</taxon>
        <taxon>Xanthobacteraceae</taxon>
        <taxon>Labrys</taxon>
    </lineage>
</organism>
<evidence type="ECO:0000256" key="1">
    <source>
        <dbReference type="ARBA" id="ARBA00022723"/>
    </source>
</evidence>
<gene>
    <name evidence="6" type="ORF">ABXS05_12005</name>
</gene>
<keyword evidence="7" id="KW-1185">Reference proteome</keyword>
<sequence length="254" mass="28657">MTRKLAYFTDAHLGQKLVMGGAMDSDKMRYASEPAEHRDHLRWVLDDIAARGISEVIFGGDIGARNSVPDFFEILGSYDFKSRIVLGNHDDYDAVSPFLSDQTHAVEGKACFSEGDPALKWVFLDSSANRVDEDQLAWFARELQDTRRLLLFLHHPVLPIDTPVEHAGAALRERDTLKALLIGSECDISLFCGHYHMADERREANIRQFCTPAVSYQIVKEADRLEVDTTRRGYRIVVIDGGEIETEIVYLGLL</sequence>
<dbReference type="EMBL" id="JBFNQD010000003">
    <property type="protein sequence ID" value="MEW9306267.1"/>
    <property type="molecule type" value="Genomic_DNA"/>
</dbReference>